<dbReference type="GO" id="GO:0008641">
    <property type="term" value="F:ubiquitin-like modifier activating enzyme activity"/>
    <property type="evidence" value="ECO:0007669"/>
    <property type="project" value="InterPro"/>
</dbReference>
<dbReference type="CDD" id="cd00757">
    <property type="entry name" value="ThiF_MoeB_HesA_family"/>
    <property type="match status" value="1"/>
</dbReference>
<dbReference type="Gene3D" id="3.40.250.10">
    <property type="entry name" value="Rhodanese-like domain"/>
    <property type="match status" value="1"/>
</dbReference>
<dbReference type="PANTHER" id="PTHR10953">
    <property type="entry name" value="UBIQUITIN-ACTIVATING ENZYME E1"/>
    <property type="match status" value="1"/>
</dbReference>
<evidence type="ECO:0000256" key="1">
    <source>
        <dbReference type="SAM" id="Phobius"/>
    </source>
</evidence>
<feature type="domain" description="THIF-type NAD/FAD binding fold" evidence="2">
    <location>
        <begin position="13"/>
        <end position="241"/>
    </location>
</feature>
<keyword evidence="1" id="KW-1133">Transmembrane helix</keyword>
<dbReference type="SUPFAM" id="SSF52821">
    <property type="entry name" value="Rhodanese/Cell cycle control phosphatase"/>
    <property type="match status" value="1"/>
</dbReference>
<dbReference type="GO" id="GO:0016779">
    <property type="term" value="F:nucleotidyltransferase activity"/>
    <property type="evidence" value="ECO:0007669"/>
    <property type="project" value="TreeGrafter"/>
</dbReference>
<dbReference type="GO" id="GO:0008146">
    <property type="term" value="F:sulfotransferase activity"/>
    <property type="evidence" value="ECO:0007669"/>
    <property type="project" value="TreeGrafter"/>
</dbReference>
<dbReference type="GO" id="GO:0004792">
    <property type="term" value="F:thiosulfate-cyanide sulfurtransferase activity"/>
    <property type="evidence" value="ECO:0007669"/>
    <property type="project" value="TreeGrafter"/>
</dbReference>
<dbReference type="EMBL" id="MF101432">
    <property type="protein sequence ID" value="ARW64445.1"/>
    <property type="molecule type" value="Genomic_DNA"/>
</dbReference>
<feature type="transmembrane region" description="Helical" evidence="1">
    <location>
        <begin position="35"/>
        <end position="53"/>
    </location>
</feature>
<dbReference type="Gene3D" id="3.40.50.720">
    <property type="entry name" value="NAD(P)-binding Rossmann-like Domain"/>
    <property type="match status" value="1"/>
</dbReference>
<dbReference type="CDD" id="cd00158">
    <property type="entry name" value="RHOD"/>
    <property type="match status" value="1"/>
</dbReference>
<gene>
    <name evidence="3" type="primary">moeB</name>
</gene>
<keyword evidence="3" id="KW-0150">Chloroplast</keyword>
<dbReference type="SUPFAM" id="SSF69572">
    <property type="entry name" value="Activating enzymes of the ubiquitin-like proteins"/>
    <property type="match status" value="1"/>
</dbReference>
<dbReference type="InterPro" id="IPR035985">
    <property type="entry name" value="Ubiquitin-activating_enz"/>
</dbReference>
<dbReference type="AlphaFoldDB" id="A0A1Z1MF44"/>
<keyword evidence="1" id="KW-0812">Transmembrane</keyword>
<organism evidence="3">
    <name type="scientific">Polysiphonia infestans</name>
    <dbReference type="NCBI Taxonomy" id="2006978"/>
    <lineage>
        <taxon>Eukaryota</taxon>
        <taxon>Rhodophyta</taxon>
        <taxon>Florideophyceae</taxon>
        <taxon>Rhodymeniophycidae</taxon>
        <taxon>Ceramiales</taxon>
        <taxon>Rhodomelaceae</taxon>
        <taxon>Polysiphonioideae</taxon>
        <taxon>Polysiphonia</taxon>
    </lineage>
</organism>
<sequence length="353" mass="40948">MNSPLSEKEIEIYKKQINLEEINLEGQKKIKQTKVLVVGIGGLGCPILIYLVASGIGHIGIVDEDIIEESNLNRQVLYKVSDVKMRKTVAAKKNLDEIGKESKVIIHNYKLNNYNKLEVISNYDIVIDATDNFETRHIIDESCYKLHKICIYGAVNKFEGQVAVFNYKSGIRYNDLYKVESEIVENKCDNIGMMGITTGYIGILQAIETLKMIIGLNTKCKNYINRYYLIEIIKKQKYIRISRNKSDYIRTITNINKDKKYLSDQRKYTNKYNEIKINLESKQKLFNCHLEKSINIPISKIKLNQTIKLLKKYSIKKTIILYCNNKIKANIASNFLEQKRIKHKIIKTNNEIC</sequence>
<dbReference type="InterPro" id="IPR045886">
    <property type="entry name" value="ThiF/MoeB/HesA"/>
</dbReference>
<proteinExistence type="predicted"/>
<dbReference type="GeneID" id="33357492"/>
<keyword evidence="1" id="KW-0472">Membrane</keyword>
<accession>A0A1Z1MF44</accession>
<dbReference type="GO" id="GO:0005829">
    <property type="term" value="C:cytosol"/>
    <property type="evidence" value="ECO:0007669"/>
    <property type="project" value="TreeGrafter"/>
</dbReference>
<geneLocation type="chloroplast" evidence="3"/>
<evidence type="ECO:0000259" key="2">
    <source>
        <dbReference type="Pfam" id="PF00899"/>
    </source>
</evidence>
<reference evidence="3" key="1">
    <citation type="journal article" date="2017" name="J. Phycol.">
        <title>Analysis of chloroplast genomes and a supermatrix inform reclassification of the Rhodomelaceae (Rhodophyta).</title>
        <authorList>
            <person name="Diaz-Tapia P."/>
            <person name="Maggs C.A."/>
            <person name="West J.A."/>
            <person name="Verbruggen H."/>
        </authorList>
    </citation>
    <scope>NUCLEOTIDE SEQUENCE</scope>
    <source>
        <strain evidence="3">PD763</strain>
    </source>
</reference>
<dbReference type="RefSeq" id="YP_009395465.1">
    <property type="nucleotide sequence ID" value="NC_035277.1"/>
</dbReference>
<name>A0A1Z1MF44_9FLOR</name>
<evidence type="ECO:0000313" key="3">
    <source>
        <dbReference type="EMBL" id="ARW64445.1"/>
    </source>
</evidence>
<protein>
    <submittedName>
        <fullName evidence="3">Molybdopterin biosynthesis protein</fullName>
    </submittedName>
</protein>
<keyword evidence="3" id="KW-0934">Plastid</keyword>
<dbReference type="InterPro" id="IPR000594">
    <property type="entry name" value="ThiF_NAD_FAD-bd"/>
</dbReference>
<dbReference type="PANTHER" id="PTHR10953:SF102">
    <property type="entry name" value="ADENYLYLTRANSFERASE AND SULFURTRANSFERASE MOCS3"/>
    <property type="match status" value="1"/>
</dbReference>
<dbReference type="InterPro" id="IPR036873">
    <property type="entry name" value="Rhodanese-like_dom_sf"/>
</dbReference>
<dbReference type="Pfam" id="PF00899">
    <property type="entry name" value="ThiF"/>
    <property type="match status" value="1"/>
</dbReference>